<evidence type="ECO:0000313" key="1">
    <source>
        <dbReference type="Ensembl" id="ENSAMEP00000022398.1"/>
    </source>
</evidence>
<reference evidence="1" key="2">
    <citation type="submission" date="2025-08" db="UniProtKB">
        <authorList>
            <consortium name="Ensembl"/>
        </authorList>
    </citation>
    <scope>IDENTIFICATION</scope>
</reference>
<keyword evidence="2" id="KW-1185">Reference proteome</keyword>
<dbReference type="Ensembl" id="ENSAMET00000027406.1">
    <property type="protein sequence ID" value="ENSAMEP00000022398.1"/>
    <property type="gene ID" value="ENSAMEG00000024125.1"/>
</dbReference>
<organism evidence="1 2">
    <name type="scientific">Ailuropoda melanoleuca</name>
    <name type="common">Giant panda</name>
    <dbReference type="NCBI Taxonomy" id="9646"/>
    <lineage>
        <taxon>Eukaryota</taxon>
        <taxon>Metazoa</taxon>
        <taxon>Chordata</taxon>
        <taxon>Craniata</taxon>
        <taxon>Vertebrata</taxon>
        <taxon>Euteleostomi</taxon>
        <taxon>Mammalia</taxon>
        <taxon>Eutheria</taxon>
        <taxon>Laurasiatheria</taxon>
        <taxon>Carnivora</taxon>
        <taxon>Caniformia</taxon>
        <taxon>Ursidae</taxon>
        <taxon>Ailuropoda</taxon>
    </lineage>
</organism>
<sequence length="84" mass="8920">MNTPTGNSLSAAELTCGMIMSLARQIPQAAPFGCNPLLPLVLNSCHWNRSGHCVTSLQCTPHSCLPPQGFSMTLHLVNAVMGSR</sequence>
<dbReference type="SUPFAM" id="SSF52283">
    <property type="entry name" value="Formate/glycerate dehydrogenase catalytic domain-like"/>
    <property type="match status" value="1"/>
</dbReference>
<reference evidence="1 2" key="1">
    <citation type="journal article" date="2010" name="Nature">
        <title>The sequence and de novo assembly of the giant panda genome.</title>
        <authorList>
            <person name="Li R."/>
            <person name="Fan W."/>
            <person name="Tian G."/>
            <person name="Zhu H."/>
            <person name="He L."/>
            <person name="Cai J."/>
            <person name="Huang Q."/>
            <person name="Cai Q."/>
            <person name="Li B."/>
            <person name="Bai Y."/>
            <person name="Zhang Z."/>
            <person name="Zhang Y."/>
            <person name="Wang W."/>
            <person name="Li J."/>
            <person name="Wei F."/>
            <person name="Li H."/>
            <person name="Jian M."/>
            <person name="Li J."/>
            <person name="Zhang Z."/>
            <person name="Nielsen R."/>
            <person name="Li D."/>
            <person name="Gu W."/>
            <person name="Yang Z."/>
            <person name="Xuan Z."/>
            <person name="Ryder O.A."/>
            <person name="Leung F.C."/>
            <person name="Zhou Y."/>
            <person name="Cao J."/>
            <person name="Sun X."/>
            <person name="Fu Y."/>
            <person name="Fang X."/>
            <person name="Guo X."/>
            <person name="Wang B."/>
            <person name="Hou R."/>
            <person name="Shen F."/>
            <person name="Mu B."/>
            <person name="Ni P."/>
            <person name="Lin R."/>
            <person name="Qian W."/>
            <person name="Wang G."/>
            <person name="Yu C."/>
            <person name="Nie W."/>
            <person name="Wang J."/>
            <person name="Wu Z."/>
            <person name="Liang H."/>
            <person name="Min J."/>
            <person name="Wu Q."/>
            <person name="Cheng S."/>
            <person name="Ruan J."/>
            <person name="Wang M."/>
            <person name="Shi Z."/>
            <person name="Wen M."/>
            <person name="Liu B."/>
            <person name="Ren X."/>
            <person name="Zheng H."/>
            <person name="Dong D."/>
            <person name="Cook K."/>
            <person name="Shan G."/>
            <person name="Zhang H."/>
            <person name="Kosiol C."/>
            <person name="Xie X."/>
            <person name="Lu Z."/>
            <person name="Zheng H."/>
            <person name="Li Y."/>
            <person name="Steiner C.C."/>
            <person name="Lam T.T."/>
            <person name="Lin S."/>
            <person name="Zhang Q."/>
            <person name="Li G."/>
            <person name="Tian J."/>
            <person name="Gong T."/>
            <person name="Liu H."/>
            <person name="Zhang D."/>
            <person name="Fang L."/>
            <person name="Ye C."/>
            <person name="Zhang J."/>
            <person name="Hu W."/>
            <person name="Xu A."/>
            <person name="Ren Y."/>
            <person name="Zhang G."/>
            <person name="Bruford M.W."/>
            <person name="Li Q."/>
            <person name="Ma L."/>
            <person name="Guo Y."/>
            <person name="An N."/>
            <person name="Hu Y."/>
            <person name="Zheng Y."/>
            <person name="Shi Y."/>
            <person name="Li Z."/>
            <person name="Liu Q."/>
            <person name="Chen Y."/>
            <person name="Zhao J."/>
            <person name="Qu N."/>
            <person name="Zhao S."/>
            <person name="Tian F."/>
            <person name="Wang X."/>
            <person name="Wang H."/>
            <person name="Xu L."/>
            <person name="Liu X."/>
            <person name="Vinar T."/>
            <person name="Wang Y."/>
            <person name="Lam T.W."/>
            <person name="Yiu S.M."/>
            <person name="Liu S."/>
            <person name="Zhang H."/>
            <person name="Li D."/>
            <person name="Huang Y."/>
            <person name="Wang X."/>
            <person name="Yang G."/>
            <person name="Jiang Z."/>
            <person name="Wang J."/>
            <person name="Qin N."/>
            <person name="Li L."/>
            <person name="Li J."/>
            <person name="Bolund L."/>
            <person name="Kristiansen K."/>
            <person name="Wong G.K."/>
            <person name="Olson M."/>
            <person name="Zhang X."/>
            <person name="Li S."/>
            <person name="Yang H."/>
            <person name="Wang J."/>
            <person name="Wang J."/>
        </authorList>
    </citation>
    <scope>NUCLEOTIDE SEQUENCE [LARGE SCALE GENOMIC DNA]</scope>
</reference>
<dbReference type="InParanoid" id="A0A7N5JA68"/>
<dbReference type="Proteomes" id="UP000008912">
    <property type="component" value="Unassembled WGS sequence"/>
</dbReference>
<evidence type="ECO:0000313" key="2">
    <source>
        <dbReference type="Proteomes" id="UP000008912"/>
    </source>
</evidence>
<dbReference type="AlphaFoldDB" id="A0A7N5JA68"/>
<dbReference type="Gene3D" id="3.40.50.720">
    <property type="entry name" value="NAD(P)-binding Rossmann-like Domain"/>
    <property type="match status" value="1"/>
</dbReference>
<reference evidence="1" key="3">
    <citation type="submission" date="2025-09" db="UniProtKB">
        <authorList>
            <consortium name="Ensembl"/>
        </authorList>
    </citation>
    <scope>IDENTIFICATION</scope>
</reference>
<proteinExistence type="predicted"/>
<accession>A0A7N5JA68</accession>
<name>A0A7N5JA68_AILME</name>
<protein>
    <submittedName>
        <fullName evidence="1">Uncharacterized protein</fullName>
    </submittedName>
</protein>